<keyword evidence="2" id="KW-1185">Reference proteome</keyword>
<evidence type="ECO:0000313" key="1">
    <source>
        <dbReference type="EMBL" id="KIY60669.1"/>
    </source>
</evidence>
<dbReference type="Proteomes" id="UP000054007">
    <property type="component" value="Unassembled WGS sequence"/>
</dbReference>
<organism evidence="1 2">
    <name type="scientific">Cylindrobasidium torrendii FP15055 ss-10</name>
    <dbReference type="NCBI Taxonomy" id="1314674"/>
    <lineage>
        <taxon>Eukaryota</taxon>
        <taxon>Fungi</taxon>
        <taxon>Dikarya</taxon>
        <taxon>Basidiomycota</taxon>
        <taxon>Agaricomycotina</taxon>
        <taxon>Agaricomycetes</taxon>
        <taxon>Agaricomycetidae</taxon>
        <taxon>Agaricales</taxon>
        <taxon>Marasmiineae</taxon>
        <taxon>Physalacriaceae</taxon>
        <taxon>Cylindrobasidium</taxon>
    </lineage>
</organism>
<reference evidence="1 2" key="1">
    <citation type="journal article" date="2015" name="Fungal Genet. Biol.">
        <title>Evolution of novel wood decay mechanisms in Agaricales revealed by the genome sequences of Fistulina hepatica and Cylindrobasidium torrendii.</title>
        <authorList>
            <person name="Floudas D."/>
            <person name="Held B.W."/>
            <person name="Riley R."/>
            <person name="Nagy L.G."/>
            <person name="Koehler G."/>
            <person name="Ransdell A.S."/>
            <person name="Younus H."/>
            <person name="Chow J."/>
            <person name="Chiniquy J."/>
            <person name="Lipzen A."/>
            <person name="Tritt A."/>
            <person name="Sun H."/>
            <person name="Haridas S."/>
            <person name="LaButti K."/>
            <person name="Ohm R.A."/>
            <person name="Kues U."/>
            <person name="Blanchette R.A."/>
            <person name="Grigoriev I.V."/>
            <person name="Minto R.E."/>
            <person name="Hibbett D.S."/>
        </authorList>
    </citation>
    <scope>NUCLEOTIDE SEQUENCE [LARGE SCALE GENOMIC DNA]</scope>
    <source>
        <strain evidence="1 2">FP15055 ss-10</strain>
    </source>
</reference>
<name>A0A0D7AS77_9AGAR</name>
<sequence>MRVLLAIGVRKGCLLGDNRSKPGTNATAVLGAPGTWLDVICMADSHEVGSPPCSVRCRVFNLPLHFSVRTSCQYNLAQHNFFWVPPIAPSAAQGTYLRSGPRAPPHCSHISGAPQPLSLCRAKISATRPDGRCRQFIELLRRHAHNTWRDKLTASTPCG</sequence>
<protein>
    <submittedName>
        <fullName evidence="1">Uncharacterized protein</fullName>
    </submittedName>
</protein>
<dbReference type="EMBL" id="KN881380">
    <property type="protein sequence ID" value="KIY60669.1"/>
    <property type="molecule type" value="Genomic_DNA"/>
</dbReference>
<feature type="non-terminal residue" evidence="1">
    <location>
        <position position="159"/>
    </location>
</feature>
<accession>A0A0D7AS77</accession>
<evidence type="ECO:0000313" key="2">
    <source>
        <dbReference type="Proteomes" id="UP000054007"/>
    </source>
</evidence>
<gene>
    <name evidence="1" type="ORF">CYLTODRAFT_427801</name>
</gene>
<proteinExistence type="predicted"/>
<dbReference type="AlphaFoldDB" id="A0A0D7AS77"/>